<evidence type="ECO:0000313" key="4">
    <source>
        <dbReference type="EMBL" id="TCP05446.1"/>
    </source>
</evidence>
<proteinExistence type="predicted"/>
<dbReference type="OrthoDB" id="8834567at2"/>
<keyword evidence="1" id="KW-0812">Transmembrane</keyword>
<evidence type="ECO:0000256" key="1">
    <source>
        <dbReference type="SAM" id="Phobius"/>
    </source>
</evidence>
<protein>
    <submittedName>
        <fullName evidence="4">Type III secretion protein D</fullName>
    </submittedName>
</protein>
<dbReference type="EMBL" id="SLXD01000001">
    <property type="protein sequence ID" value="TCP05446.1"/>
    <property type="molecule type" value="Genomic_DNA"/>
</dbReference>
<name>A0A4R2MQK7_RUBGE</name>
<evidence type="ECO:0000259" key="2">
    <source>
        <dbReference type="Pfam" id="PF16693"/>
    </source>
</evidence>
<dbReference type="Pfam" id="PF23893">
    <property type="entry name" value="Y4YQ_C"/>
    <property type="match status" value="1"/>
</dbReference>
<feature type="domain" description="YscD/Y4YQ C-terminal" evidence="3">
    <location>
        <begin position="315"/>
        <end position="364"/>
    </location>
</feature>
<accession>A0A4R2MQK7</accession>
<dbReference type="InterPro" id="IPR057770">
    <property type="entry name" value="YscD/Y4YQ_C"/>
</dbReference>
<dbReference type="GeneID" id="99687047"/>
<reference evidence="4 5" key="1">
    <citation type="submission" date="2019-03" db="EMBL/GenBank/DDBJ databases">
        <title>Genomic Encyclopedia of Type Strains, Phase IV (KMG-IV): sequencing the most valuable type-strain genomes for metagenomic binning, comparative biology and taxonomic classification.</title>
        <authorList>
            <person name="Goeker M."/>
        </authorList>
    </citation>
    <scope>NUCLEOTIDE SEQUENCE [LARGE SCALE GENOMIC DNA]</scope>
    <source>
        <strain evidence="4 5">DSM 1709</strain>
    </source>
</reference>
<feature type="domain" description="YscD-like Bon-like" evidence="2">
    <location>
        <begin position="175"/>
        <end position="231"/>
    </location>
</feature>
<evidence type="ECO:0000259" key="3">
    <source>
        <dbReference type="Pfam" id="PF23893"/>
    </source>
</evidence>
<dbReference type="RefSeq" id="WP_132644448.1">
    <property type="nucleotide sequence ID" value="NZ_CP181386.1"/>
</dbReference>
<dbReference type="Proteomes" id="UP000295106">
    <property type="component" value="Unassembled WGS sequence"/>
</dbReference>
<comment type="caution">
    <text evidence="4">The sequence shown here is derived from an EMBL/GenBank/DDBJ whole genome shotgun (WGS) entry which is preliminary data.</text>
</comment>
<keyword evidence="1" id="KW-1133">Transmembrane helix</keyword>
<dbReference type="Pfam" id="PF16693">
    <property type="entry name" value="Yop-YscD_ppl_1st"/>
    <property type="match status" value="1"/>
</dbReference>
<dbReference type="InterPro" id="IPR032034">
    <property type="entry name" value="YscD_ppl_1st"/>
</dbReference>
<keyword evidence="1" id="KW-0472">Membrane</keyword>
<dbReference type="AlphaFoldDB" id="A0A4R2MQK7"/>
<feature type="transmembrane region" description="Helical" evidence="1">
    <location>
        <begin position="144"/>
        <end position="166"/>
    </location>
</feature>
<gene>
    <name evidence="4" type="ORF">EV684_101318</name>
</gene>
<organism evidence="4 5">
    <name type="scientific">Rubrivivax gelatinosus</name>
    <name type="common">Rhodocyclus gelatinosus</name>
    <name type="synonym">Rhodopseudomonas gelatinosa</name>
    <dbReference type="NCBI Taxonomy" id="28068"/>
    <lineage>
        <taxon>Bacteria</taxon>
        <taxon>Pseudomonadati</taxon>
        <taxon>Pseudomonadota</taxon>
        <taxon>Betaproteobacteria</taxon>
        <taxon>Burkholderiales</taxon>
        <taxon>Sphaerotilaceae</taxon>
        <taxon>Rubrivivax</taxon>
    </lineage>
</organism>
<sequence>MNTPPAPAAHELRVLDGPQRGACVVLEPGRAYRVGRRWGCDVLLRPQAGDDGAELTLTLQPDGRLHLQVQAGRVRCGRRELEPGQALALPALQPLELDGVRLAAGPLGSPAWVALLEGGVPPPPAPEPARPDERRQRLQRWGRWLRLGGAALAATSLSMFALAMVATPAAPTPAQQARQAQALLASAGFTAVEVAPESGGLLVKGYLETQAQRTRAEQLLAGQGLAARLDVWVNEAIARAIEDVYRVHGVKAEAQPSGAGAMRVRTALADPAPLAAIERRVRRDVPGLHSLQPINEPPRHTPSPIPALDDPGKRVASIVAGAEPYVVTVDGTRYFVGAMLPTGHRIELIDGSRVELEREGERSAIVF</sequence>
<evidence type="ECO:0000313" key="5">
    <source>
        <dbReference type="Proteomes" id="UP000295106"/>
    </source>
</evidence>